<sequence length="76" mass="9457">MPKTKLGRHIHWIRHVKNYKNKDERCRFHWTPHQHGYCWSYASWVDYQNGDDDVNETYKVKDYIEFCKDCEYWKGA</sequence>
<organism evidence="1">
    <name type="scientific">marine sediment metagenome</name>
    <dbReference type="NCBI Taxonomy" id="412755"/>
    <lineage>
        <taxon>unclassified sequences</taxon>
        <taxon>metagenomes</taxon>
        <taxon>ecological metagenomes</taxon>
    </lineage>
</organism>
<dbReference type="EMBL" id="LAZR01019209">
    <property type="protein sequence ID" value="KKL93361.1"/>
    <property type="molecule type" value="Genomic_DNA"/>
</dbReference>
<accession>A0A0F9GRX0</accession>
<comment type="caution">
    <text evidence="1">The sequence shown here is derived from an EMBL/GenBank/DDBJ whole genome shotgun (WGS) entry which is preliminary data.</text>
</comment>
<proteinExistence type="predicted"/>
<gene>
    <name evidence="1" type="ORF">LCGC14_1875470</name>
</gene>
<evidence type="ECO:0000313" key="1">
    <source>
        <dbReference type="EMBL" id="KKL93361.1"/>
    </source>
</evidence>
<reference evidence="1" key="1">
    <citation type="journal article" date="2015" name="Nature">
        <title>Complex archaea that bridge the gap between prokaryotes and eukaryotes.</title>
        <authorList>
            <person name="Spang A."/>
            <person name="Saw J.H."/>
            <person name="Jorgensen S.L."/>
            <person name="Zaremba-Niedzwiedzka K."/>
            <person name="Martijn J."/>
            <person name="Lind A.E."/>
            <person name="van Eijk R."/>
            <person name="Schleper C."/>
            <person name="Guy L."/>
            <person name="Ettema T.J."/>
        </authorList>
    </citation>
    <scope>NUCLEOTIDE SEQUENCE</scope>
</reference>
<name>A0A0F9GRX0_9ZZZZ</name>
<protein>
    <submittedName>
        <fullName evidence="1">Uncharacterized protein</fullName>
    </submittedName>
</protein>
<dbReference type="AlphaFoldDB" id="A0A0F9GRX0"/>